<dbReference type="Proteomes" id="UP000242180">
    <property type="component" value="Unassembled WGS sequence"/>
</dbReference>
<accession>A0A1X2HAH8</accession>
<comment type="caution">
    <text evidence="1">The sequence shown here is derived from an EMBL/GenBank/DDBJ whole genome shotgun (WGS) entry which is preliminary data.</text>
</comment>
<evidence type="ECO:0008006" key="3">
    <source>
        <dbReference type="Google" id="ProtNLM"/>
    </source>
</evidence>
<sequence>MAPLKIIGAGYGRTGTDSLKEALNRLGYKTHHMNVMDAPGRHPELFVEQISHPEHDNWDTIYEGFDAAVDWPTVAFIEPLMKKYPDAKIILTERDADAWIKSMNNTILAPFRHPSSEIRKANEAKLKPEELARLYLTDKVVLGGIRTRSANEITDEKVKALFLEHNAKIKAIVPKEKLLVMDTKEMNWETLCAFLGISDVPNEPFPHVNSSAEAQAHFEDLPSYVIQ</sequence>
<dbReference type="InterPro" id="IPR040632">
    <property type="entry name" value="Sulfotransfer_4"/>
</dbReference>
<dbReference type="AlphaFoldDB" id="A0A1X2HAH8"/>
<dbReference type="OrthoDB" id="408152at2759"/>
<keyword evidence="2" id="KW-1185">Reference proteome</keyword>
<gene>
    <name evidence="1" type="ORF">BCR43DRAFT_564483</name>
</gene>
<dbReference type="PANTHER" id="PTHR36978:SF4">
    <property type="entry name" value="P-LOOP CONTAINING NUCLEOSIDE TRIPHOSPHATE HYDROLASE PROTEIN"/>
    <property type="match status" value="1"/>
</dbReference>
<proteinExistence type="predicted"/>
<organism evidence="1 2">
    <name type="scientific">Syncephalastrum racemosum</name>
    <name type="common">Filamentous fungus</name>
    <dbReference type="NCBI Taxonomy" id="13706"/>
    <lineage>
        <taxon>Eukaryota</taxon>
        <taxon>Fungi</taxon>
        <taxon>Fungi incertae sedis</taxon>
        <taxon>Mucoromycota</taxon>
        <taxon>Mucoromycotina</taxon>
        <taxon>Mucoromycetes</taxon>
        <taxon>Mucorales</taxon>
        <taxon>Syncephalastraceae</taxon>
        <taxon>Syncephalastrum</taxon>
    </lineage>
</organism>
<dbReference type="PANTHER" id="PTHR36978">
    <property type="entry name" value="P-LOOP CONTAINING NUCLEOTIDE TRIPHOSPHATE HYDROLASE"/>
    <property type="match status" value="1"/>
</dbReference>
<dbReference type="Gene3D" id="3.40.50.300">
    <property type="entry name" value="P-loop containing nucleotide triphosphate hydrolases"/>
    <property type="match status" value="1"/>
</dbReference>
<dbReference type="EMBL" id="MCGN01000006">
    <property type="protein sequence ID" value="ORY95640.1"/>
    <property type="molecule type" value="Genomic_DNA"/>
</dbReference>
<protein>
    <recommendedName>
        <fullName evidence="3">P-loop containing nucleoside triphosphate hydrolase protein</fullName>
    </recommendedName>
</protein>
<evidence type="ECO:0000313" key="1">
    <source>
        <dbReference type="EMBL" id="ORY95640.1"/>
    </source>
</evidence>
<name>A0A1X2HAH8_SYNRA</name>
<dbReference type="Pfam" id="PF17784">
    <property type="entry name" value="Sulfotransfer_4"/>
    <property type="match status" value="1"/>
</dbReference>
<dbReference type="InterPro" id="IPR027417">
    <property type="entry name" value="P-loop_NTPase"/>
</dbReference>
<dbReference type="OMA" id="MHMAEIL"/>
<reference evidence="1 2" key="1">
    <citation type="submission" date="2016-07" db="EMBL/GenBank/DDBJ databases">
        <title>Pervasive Adenine N6-methylation of Active Genes in Fungi.</title>
        <authorList>
            <consortium name="DOE Joint Genome Institute"/>
            <person name="Mondo S.J."/>
            <person name="Dannebaum R.O."/>
            <person name="Kuo R.C."/>
            <person name="Labutti K."/>
            <person name="Haridas S."/>
            <person name="Kuo A."/>
            <person name="Salamov A."/>
            <person name="Ahrendt S.R."/>
            <person name="Lipzen A."/>
            <person name="Sullivan W."/>
            <person name="Andreopoulos W.B."/>
            <person name="Clum A."/>
            <person name="Lindquist E."/>
            <person name="Daum C."/>
            <person name="Ramamoorthy G.K."/>
            <person name="Gryganskyi A."/>
            <person name="Culley D."/>
            <person name="Magnuson J.K."/>
            <person name="James T.Y."/>
            <person name="O'Malley M.A."/>
            <person name="Stajich J.E."/>
            <person name="Spatafora J.W."/>
            <person name="Visel A."/>
            <person name="Grigoriev I.V."/>
        </authorList>
    </citation>
    <scope>NUCLEOTIDE SEQUENCE [LARGE SCALE GENOMIC DNA]</scope>
    <source>
        <strain evidence="1 2">NRRL 2496</strain>
    </source>
</reference>
<dbReference type="STRING" id="13706.A0A1X2HAH8"/>
<dbReference type="SUPFAM" id="SSF52540">
    <property type="entry name" value="P-loop containing nucleoside triphosphate hydrolases"/>
    <property type="match status" value="1"/>
</dbReference>
<dbReference type="InParanoid" id="A0A1X2HAH8"/>
<evidence type="ECO:0000313" key="2">
    <source>
        <dbReference type="Proteomes" id="UP000242180"/>
    </source>
</evidence>